<dbReference type="InterPro" id="IPR011050">
    <property type="entry name" value="Pectin_lyase_fold/virulence"/>
</dbReference>
<evidence type="ECO:0000313" key="2">
    <source>
        <dbReference type="WBParaSite" id="MBELARI_LOCUS2990.1"/>
    </source>
</evidence>
<sequence length="565" mass="61638">MRFIFVDTLPPYWDLHSARGRLLKFQGITVQPKICDLASTLYACSSGVRFDYTCYMALGRNETDAQDWLTDGAVADYQCTTGYAVLMANFVCITSTRLAYAPEMENCSDVMMAAVAKGGNVCPRLTTARHAATIRARGVAGRIEPELMPTTICATEWVSSITVPTLNDVSQWGALPSVTIANSVVINSPDYGVLITNSTSDIVFTNLTSKTNGQGMHLAGAVAGTILVTKSNLSFNYYEGIWILLAAGTLNRNLSLNIDSTSFVSNGILGFGGAIDYSRDNVTSQDISDPFNLLVNNSIIEGNNNATAIEFDQCYSCSVQVINSILKGNGGGIKSPTARQMNVVVDRSRFDANLGYAINLYASQTNSRITNSIFVNSAQVENSFYGLQFEFLIGLTPLQDDPDQRFIVTMTNNVVYRNNFTTTVGLFTNGTSGSQNNILLSNNYFLENQGQDVIFQNDSWMSITRNYFNNPLAQCDITMRASIPNVADNRFWTSSNANLATTIRPILSNDFKDANALGAQLQTLPVMPNQSSNSASLMRTCRAPSNQTRLHGLGDTTSFKFSLNI</sequence>
<organism evidence="1 2">
    <name type="scientific">Mesorhabditis belari</name>
    <dbReference type="NCBI Taxonomy" id="2138241"/>
    <lineage>
        <taxon>Eukaryota</taxon>
        <taxon>Metazoa</taxon>
        <taxon>Ecdysozoa</taxon>
        <taxon>Nematoda</taxon>
        <taxon>Chromadorea</taxon>
        <taxon>Rhabditida</taxon>
        <taxon>Rhabditina</taxon>
        <taxon>Rhabditomorpha</taxon>
        <taxon>Rhabditoidea</taxon>
        <taxon>Rhabditidae</taxon>
        <taxon>Mesorhabditinae</taxon>
        <taxon>Mesorhabditis</taxon>
    </lineage>
</organism>
<dbReference type="SUPFAM" id="SSF51126">
    <property type="entry name" value="Pectin lyase-like"/>
    <property type="match status" value="1"/>
</dbReference>
<evidence type="ECO:0000313" key="1">
    <source>
        <dbReference type="Proteomes" id="UP000887575"/>
    </source>
</evidence>
<name>A0AAF3F7V7_9BILA</name>
<dbReference type="InterPro" id="IPR006626">
    <property type="entry name" value="PbH1"/>
</dbReference>
<dbReference type="WBParaSite" id="MBELARI_LOCUS2990.1">
    <property type="protein sequence ID" value="MBELARI_LOCUS2990.1"/>
    <property type="gene ID" value="MBELARI_LOCUS2990"/>
</dbReference>
<proteinExistence type="predicted"/>
<dbReference type="PANTHER" id="PTHR35014:SF1">
    <property type="entry name" value="INFECTION RESPONSE PROTEIN"/>
    <property type="match status" value="1"/>
</dbReference>
<reference evidence="2" key="1">
    <citation type="submission" date="2024-02" db="UniProtKB">
        <authorList>
            <consortium name="WormBaseParasite"/>
        </authorList>
    </citation>
    <scope>IDENTIFICATION</scope>
</reference>
<dbReference type="SMART" id="SM00710">
    <property type="entry name" value="PbH1"/>
    <property type="match status" value="6"/>
</dbReference>
<protein>
    <submittedName>
        <fullName evidence="2">Uncharacterized protein</fullName>
    </submittedName>
</protein>
<accession>A0AAF3F7V7</accession>
<dbReference type="PANTHER" id="PTHR35014">
    <property type="entry name" value="INFECTION RESPONSE PROTEIN-RELATED"/>
    <property type="match status" value="1"/>
</dbReference>
<keyword evidence="1" id="KW-1185">Reference proteome</keyword>
<dbReference type="AlphaFoldDB" id="A0AAF3F7V7"/>
<dbReference type="Proteomes" id="UP000887575">
    <property type="component" value="Unassembled WGS sequence"/>
</dbReference>
<dbReference type="InterPro" id="IPR012334">
    <property type="entry name" value="Pectin_lyas_fold"/>
</dbReference>
<dbReference type="Gene3D" id="2.160.20.10">
    <property type="entry name" value="Single-stranded right-handed beta-helix, Pectin lyase-like"/>
    <property type="match status" value="1"/>
</dbReference>